<dbReference type="EMBL" id="JAPXFL010000007">
    <property type="protein sequence ID" value="KAK9504189.1"/>
    <property type="molecule type" value="Genomic_DNA"/>
</dbReference>
<evidence type="ECO:0000256" key="1">
    <source>
        <dbReference type="SAM" id="MobiDB-lite"/>
    </source>
</evidence>
<keyword evidence="4" id="KW-1185">Reference proteome</keyword>
<evidence type="ECO:0000256" key="2">
    <source>
        <dbReference type="SAM" id="Phobius"/>
    </source>
</evidence>
<feature type="region of interest" description="Disordered" evidence="1">
    <location>
        <begin position="1"/>
        <end position="68"/>
    </location>
</feature>
<name>A0AAW1D6I1_9HEMI</name>
<evidence type="ECO:0000313" key="4">
    <source>
        <dbReference type="Proteomes" id="UP001461498"/>
    </source>
</evidence>
<reference evidence="3 4" key="1">
    <citation type="submission" date="2022-12" db="EMBL/GenBank/DDBJ databases">
        <title>Chromosome-level genome assembly of true bugs.</title>
        <authorList>
            <person name="Ma L."/>
            <person name="Li H."/>
        </authorList>
    </citation>
    <scope>NUCLEOTIDE SEQUENCE [LARGE SCALE GENOMIC DNA]</scope>
    <source>
        <strain evidence="3">Lab_2022b</strain>
    </source>
</reference>
<feature type="compositionally biased region" description="Basic residues" evidence="1">
    <location>
        <begin position="48"/>
        <end position="64"/>
    </location>
</feature>
<dbReference type="AlphaFoldDB" id="A0AAW1D6I1"/>
<keyword evidence="2" id="KW-1133">Transmembrane helix</keyword>
<accession>A0AAW1D6I1</accession>
<gene>
    <name evidence="3" type="ORF">O3M35_010575</name>
</gene>
<keyword evidence="2" id="KW-0812">Transmembrane</keyword>
<sequence>MDADITYLKTTNNNPAPSQVKKKWSQGSVLGSVEEDEFEPPLPPTDRGRRKSWHVSKERKRRKSLAPPVTRTKRHSWWTILVPDQLMPSRSVHAIFSFFFKSIFILFYFFQYYSLICFAL</sequence>
<dbReference type="Proteomes" id="UP001461498">
    <property type="component" value="Unassembled WGS sequence"/>
</dbReference>
<comment type="caution">
    <text evidence="3">The sequence shown here is derived from an EMBL/GenBank/DDBJ whole genome shotgun (WGS) entry which is preliminary data.</text>
</comment>
<organism evidence="3 4">
    <name type="scientific">Rhynocoris fuscipes</name>
    <dbReference type="NCBI Taxonomy" id="488301"/>
    <lineage>
        <taxon>Eukaryota</taxon>
        <taxon>Metazoa</taxon>
        <taxon>Ecdysozoa</taxon>
        <taxon>Arthropoda</taxon>
        <taxon>Hexapoda</taxon>
        <taxon>Insecta</taxon>
        <taxon>Pterygota</taxon>
        <taxon>Neoptera</taxon>
        <taxon>Paraneoptera</taxon>
        <taxon>Hemiptera</taxon>
        <taxon>Heteroptera</taxon>
        <taxon>Panheteroptera</taxon>
        <taxon>Cimicomorpha</taxon>
        <taxon>Reduviidae</taxon>
        <taxon>Harpactorinae</taxon>
        <taxon>Harpactorini</taxon>
        <taxon>Rhynocoris</taxon>
    </lineage>
</organism>
<feature type="transmembrane region" description="Helical" evidence="2">
    <location>
        <begin position="94"/>
        <end position="113"/>
    </location>
</feature>
<proteinExistence type="predicted"/>
<feature type="compositionally biased region" description="Polar residues" evidence="1">
    <location>
        <begin position="8"/>
        <end position="17"/>
    </location>
</feature>
<evidence type="ECO:0000313" key="3">
    <source>
        <dbReference type="EMBL" id="KAK9504189.1"/>
    </source>
</evidence>
<protein>
    <submittedName>
        <fullName evidence="3">Uncharacterized protein</fullName>
    </submittedName>
</protein>
<keyword evidence="2" id="KW-0472">Membrane</keyword>